<evidence type="ECO:0000256" key="1">
    <source>
        <dbReference type="SAM" id="SignalP"/>
    </source>
</evidence>
<gene>
    <name evidence="2" type="ORF">ASU31_18320</name>
</gene>
<feature type="chain" id="PRO_5006665366" evidence="1">
    <location>
        <begin position="30"/>
        <end position="77"/>
    </location>
</feature>
<accession>A0A0T5VLF1</accession>
<reference evidence="2 3" key="1">
    <citation type="submission" date="2015-11" db="EMBL/GenBank/DDBJ databases">
        <title>Sequence of Pedobacter ginsenosidimutans.</title>
        <authorList>
            <person name="Carson E."/>
            <person name="Keyser V."/>
            <person name="Newman J."/>
            <person name="Miller J."/>
        </authorList>
    </citation>
    <scope>NUCLEOTIDE SEQUENCE [LARGE SCALE GENOMIC DNA]</scope>
    <source>
        <strain evidence="2 3">KACC 14530</strain>
    </source>
</reference>
<keyword evidence="3" id="KW-1185">Reference proteome</keyword>
<evidence type="ECO:0000313" key="3">
    <source>
        <dbReference type="Proteomes" id="UP000051950"/>
    </source>
</evidence>
<keyword evidence="1" id="KW-0732">Signal</keyword>
<comment type="caution">
    <text evidence="2">The sequence shown here is derived from an EMBL/GenBank/DDBJ whole genome shotgun (WGS) entry which is preliminary data.</text>
</comment>
<protein>
    <submittedName>
        <fullName evidence="2">Uncharacterized protein</fullName>
    </submittedName>
</protein>
<dbReference type="EMBL" id="LMZQ01000015">
    <property type="protein sequence ID" value="KRT14625.1"/>
    <property type="molecule type" value="Genomic_DNA"/>
</dbReference>
<proteinExistence type="predicted"/>
<dbReference type="AlphaFoldDB" id="A0A0T5VLF1"/>
<dbReference type="Proteomes" id="UP000051950">
    <property type="component" value="Unassembled WGS sequence"/>
</dbReference>
<feature type="signal peptide" evidence="1">
    <location>
        <begin position="1"/>
        <end position="29"/>
    </location>
</feature>
<name>A0A0T5VLF1_9SPHI</name>
<evidence type="ECO:0000313" key="2">
    <source>
        <dbReference type="EMBL" id="KRT14625.1"/>
    </source>
</evidence>
<organism evidence="2 3">
    <name type="scientific">Pedobacter ginsenosidimutans</name>
    <dbReference type="NCBI Taxonomy" id="687842"/>
    <lineage>
        <taxon>Bacteria</taxon>
        <taxon>Pseudomonadati</taxon>
        <taxon>Bacteroidota</taxon>
        <taxon>Sphingobacteriia</taxon>
        <taxon>Sphingobacteriales</taxon>
        <taxon>Sphingobacteriaceae</taxon>
        <taxon>Pedobacter</taxon>
    </lineage>
</organism>
<dbReference type="RefSeq" id="WP_157258098.1">
    <property type="nucleotide sequence ID" value="NZ_LMZQ01000015.1"/>
</dbReference>
<sequence length="77" mass="8139">MLKTTKKIRLTIAGLALVCGGLTLSSAFAFVAAPAECTTICGPNPDYDCKISYSDGSYIYCTYSHSRPTTPTPVVAD</sequence>
<dbReference type="STRING" id="687842.ASU31_18320"/>